<dbReference type="SUPFAM" id="SSF140990">
    <property type="entry name" value="FtsH protease domain-like"/>
    <property type="match status" value="1"/>
</dbReference>
<dbReference type="PANTHER" id="PTHR23076:SF97">
    <property type="entry name" value="ATP-DEPENDENT ZINC METALLOPROTEASE YME1L1"/>
    <property type="match status" value="1"/>
</dbReference>
<gene>
    <name evidence="2" type="ORF">CO674_15440</name>
</gene>
<name>A0ABX4JVK2_9HYPH</name>
<dbReference type="Proteomes" id="UP000219914">
    <property type="component" value="Unassembled WGS sequence"/>
</dbReference>
<keyword evidence="3" id="KW-1185">Reference proteome</keyword>
<accession>A0ABX4JVK2</accession>
<sequence length="343" mass="37197">MSGDFASLAIARTFFGDLSEDEAAAVAGATTGMTGADFFGIAKEVRRKARKAGAPVDAESVMSCLPPAIPLVGYERRLVCVHEAGHAVVRLVTGHSVLETVFVANEIRHQIGVVGSAVFKTGTTVLRSRQFYLDEICVHLAGIAAEHVLGQTMTDGGGGSEEADLAAASDVATLMVAQFGMGETLRYFRASTRAERDRLRRSLSDVASEVSRILVQQHERACAIIRENAPIIEELAAKLEQRGFVMGTEVQQMMLPSNDGEGVRPMIDNWKLVVRTHKASRFPDGRALVEKTILEAVLSTLIIWGRDADMPVESSWPQECMIDTVREVGGAHDDDPRCRYLAS</sequence>
<dbReference type="PANTHER" id="PTHR23076">
    <property type="entry name" value="METALLOPROTEASE M41 FTSH"/>
    <property type="match status" value="1"/>
</dbReference>
<feature type="domain" description="Peptidase M41" evidence="1">
    <location>
        <begin position="75"/>
        <end position="252"/>
    </location>
</feature>
<dbReference type="Gene3D" id="1.20.58.760">
    <property type="entry name" value="Peptidase M41"/>
    <property type="match status" value="1"/>
</dbReference>
<dbReference type="EMBL" id="NWSY01000010">
    <property type="protein sequence ID" value="PDT22871.1"/>
    <property type="molecule type" value="Genomic_DNA"/>
</dbReference>
<evidence type="ECO:0000259" key="1">
    <source>
        <dbReference type="Pfam" id="PF01434"/>
    </source>
</evidence>
<dbReference type="InterPro" id="IPR037219">
    <property type="entry name" value="Peptidase_M41-like"/>
</dbReference>
<comment type="caution">
    <text evidence="2">The sequence shown here is derived from an EMBL/GenBank/DDBJ whole genome shotgun (WGS) entry which is preliminary data.</text>
</comment>
<proteinExistence type="predicted"/>
<organism evidence="2 3">
    <name type="scientific">Rhizobium hidalgonense</name>
    <dbReference type="NCBI Taxonomy" id="1538159"/>
    <lineage>
        <taxon>Bacteria</taxon>
        <taxon>Pseudomonadati</taxon>
        <taxon>Pseudomonadota</taxon>
        <taxon>Alphaproteobacteria</taxon>
        <taxon>Hyphomicrobiales</taxon>
        <taxon>Rhizobiaceae</taxon>
        <taxon>Rhizobium/Agrobacterium group</taxon>
        <taxon>Rhizobium</taxon>
    </lineage>
</organism>
<evidence type="ECO:0000313" key="3">
    <source>
        <dbReference type="Proteomes" id="UP000219914"/>
    </source>
</evidence>
<dbReference type="InterPro" id="IPR000642">
    <property type="entry name" value="Peptidase_M41"/>
</dbReference>
<protein>
    <recommendedName>
        <fullName evidence="1">Peptidase M41 domain-containing protein</fullName>
    </recommendedName>
</protein>
<dbReference type="Pfam" id="PF01434">
    <property type="entry name" value="Peptidase_M41"/>
    <property type="match status" value="1"/>
</dbReference>
<reference evidence="2 3" key="1">
    <citation type="submission" date="2017-09" db="EMBL/GenBank/DDBJ databases">
        <title>Comparative genomics of rhizobia isolated from Phaseolus vulgaris in China.</title>
        <authorList>
            <person name="Tong W."/>
        </authorList>
    </citation>
    <scope>NUCLEOTIDE SEQUENCE [LARGE SCALE GENOMIC DNA]</scope>
    <source>
        <strain evidence="2 3">FH14</strain>
    </source>
</reference>
<evidence type="ECO:0000313" key="2">
    <source>
        <dbReference type="EMBL" id="PDT22871.1"/>
    </source>
</evidence>